<reference evidence="2" key="1">
    <citation type="journal article" date="2019" name="Int. J. Syst. Evol. Microbiol.">
        <title>The Global Catalogue of Microorganisms (GCM) 10K type strain sequencing project: providing services to taxonomists for standard genome sequencing and annotation.</title>
        <authorList>
            <consortium name="The Broad Institute Genomics Platform"/>
            <consortium name="The Broad Institute Genome Sequencing Center for Infectious Disease"/>
            <person name="Wu L."/>
            <person name="Ma J."/>
        </authorList>
    </citation>
    <scope>NUCLEOTIDE SEQUENCE [LARGE SCALE GENOMIC DNA]</scope>
    <source>
        <strain evidence="2">CCM 7435</strain>
    </source>
</reference>
<dbReference type="EMBL" id="JBHUHD010000001">
    <property type="protein sequence ID" value="MFD2140542.1"/>
    <property type="molecule type" value="Genomic_DNA"/>
</dbReference>
<protein>
    <submittedName>
        <fullName evidence="1">Uncharacterized protein</fullName>
    </submittedName>
</protein>
<gene>
    <name evidence="1" type="ORF">ACFSNC_09035</name>
</gene>
<proteinExistence type="predicted"/>
<comment type="caution">
    <text evidence="1">The sequence shown here is derived from an EMBL/GenBank/DDBJ whole genome shotgun (WGS) entry which is preliminary data.</text>
</comment>
<keyword evidence="2" id="KW-1185">Reference proteome</keyword>
<name>A0ABW4YVW5_9HYPH</name>
<sequence length="86" mass="9350">MKVLIGDSHCYPGCPVTMRDEGKGTLLEFNDGTVALGDFHADGEEGVLAVPAYETARGRKIDAKTWRLGRVGDDGSWRIKARIFPG</sequence>
<accession>A0ABW4YVW5</accession>
<evidence type="ECO:0000313" key="1">
    <source>
        <dbReference type="EMBL" id="MFD2140542.1"/>
    </source>
</evidence>
<organism evidence="1 2">
    <name type="scientific">Ancylobacter oerskovii</name>
    <dbReference type="NCBI Taxonomy" id="459519"/>
    <lineage>
        <taxon>Bacteria</taxon>
        <taxon>Pseudomonadati</taxon>
        <taxon>Pseudomonadota</taxon>
        <taxon>Alphaproteobacteria</taxon>
        <taxon>Hyphomicrobiales</taxon>
        <taxon>Xanthobacteraceae</taxon>
        <taxon>Ancylobacter</taxon>
    </lineage>
</organism>
<dbReference type="RefSeq" id="WP_213352891.1">
    <property type="nucleotide sequence ID" value="NZ_JAHBGB010000031.1"/>
</dbReference>
<evidence type="ECO:0000313" key="2">
    <source>
        <dbReference type="Proteomes" id="UP001597299"/>
    </source>
</evidence>
<dbReference type="Proteomes" id="UP001597299">
    <property type="component" value="Unassembled WGS sequence"/>
</dbReference>